<reference evidence="1" key="1">
    <citation type="submission" date="2023-10" db="EMBL/GenBank/DDBJ databases">
        <authorList>
            <person name="Chen Y."/>
            <person name="Shah S."/>
            <person name="Dougan E. K."/>
            <person name="Thang M."/>
            <person name="Chan C."/>
        </authorList>
    </citation>
    <scope>NUCLEOTIDE SEQUENCE [LARGE SCALE GENOMIC DNA]</scope>
</reference>
<dbReference type="EMBL" id="CAUYUJ010014550">
    <property type="protein sequence ID" value="CAK0843105.1"/>
    <property type="molecule type" value="Genomic_DNA"/>
</dbReference>
<name>A0ABN9TBN2_9DINO</name>
<evidence type="ECO:0000313" key="1">
    <source>
        <dbReference type="EMBL" id="CAK0843105.1"/>
    </source>
</evidence>
<proteinExistence type="predicted"/>
<dbReference type="Proteomes" id="UP001189429">
    <property type="component" value="Unassembled WGS sequence"/>
</dbReference>
<keyword evidence="2" id="KW-1185">Reference proteome</keyword>
<accession>A0ABN9TBN2</accession>
<sequence>MDAPPASWPRLEAAALQSLCRGPSRWAPPSALHGLPLMGFPAGLPDLPSVALAAKARVCQWEAAAEGGLRVEAFVLQLEAARVHFEERNLRPRQIAAATGAADVAAQKRVWQRTCVRLIAPSAAEGLRNFLHWRFTQRCSGLCGMTVQEMADRALATYPAVSRAVPPRVFAACLRSLWNGWITARRFQGHAACVFGCAGGEDSIEHYSECRWVAAAAATHFGLARPATRHSRLARFVLLEPAWSAAAAGELQRRARLTCSVYLTHCWTRHAGACPPEACRSALRQKARELS</sequence>
<organism evidence="1 2">
    <name type="scientific">Prorocentrum cordatum</name>
    <dbReference type="NCBI Taxonomy" id="2364126"/>
    <lineage>
        <taxon>Eukaryota</taxon>
        <taxon>Sar</taxon>
        <taxon>Alveolata</taxon>
        <taxon>Dinophyceae</taxon>
        <taxon>Prorocentrales</taxon>
        <taxon>Prorocentraceae</taxon>
        <taxon>Prorocentrum</taxon>
    </lineage>
</organism>
<protein>
    <submittedName>
        <fullName evidence="1">Uncharacterized protein</fullName>
    </submittedName>
</protein>
<evidence type="ECO:0000313" key="2">
    <source>
        <dbReference type="Proteomes" id="UP001189429"/>
    </source>
</evidence>
<gene>
    <name evidence="1" type="ORF">PCOR1329_LOCUS37543</name>
</gene>
<comment type="caution">
    <text evidence="1">The sequence shown here is derived from an EMBL/GenBank/DDBJ whole genome shotgun (WGS) entry which is preliminary data.</text>
</comment>